<dbReference type="Pfam" id="PF12682">
    <property type="entry name" value="Flavodoxin_4"/>
    <property type="match status" value="1"/>
</dbReference>
<dbReference type="Gene3D" id="3.40.50.360">
    <property type="match status" value="1"/>
</dbReference>
<dbReference type="EMBL" id="CP062229">
    <property type="protein sequence ID" value="UVC17787.1"/>
    <property type="molecule type" value="Genomic_DNA"/>
</dbReference>
<evidence type="ECO:0000256" key="1">
    <source>
        <dbReference type="ARBA" id="ARBA00022630"/>
    </source>
</evidence>
<keyword evidence="6" id="KW-1185">Reference proteome</keyword>
<evidence type="ECO:0000259" key="4">
    <source>
        <dbReference type="Pfam" id="PF12682"/>
    </source>
</evidence>
<name>A0ABY5R6A9_9HYPH</name>
<dbReference type="PROSITE" id="PS51318">
    <property type="entry name" value="TAT"/>
    <property type="match status" value="1"/>
</dbReference>
<reference evidence="5" key="1">
    <citation type="submission" date="2020-09" db="EMBL/GenBank/DDBJ databases">
        <title>Rhizobia associated with sainfoin plants.</title>
        <authorList>
            <person name="Asharfi S."/>
            <person name="Kuzmanovic N."/>
            <person name="Bunk B."/>
            <person name="Sproeer C."/>
            <person name="Becker M."/>
            <person name="Thuenen T."/>
        </authorList>
    </citation>
    <scope>NUCLEOTIDE SEQUENCE</scope>
    <source>
        <strain evidence="5">OM4</strain>
    </source>
</reference>
<dbReference type="InterPro" id="IPR008254">
    <property type="entry name" value="Flavodoxin/NO_synth"/>
</dbReference>
<evidence type="ECO:0000256" key="2">
    <source>
        <dbReference type="ARBA" id="ARBA00022643"/>
    </source>
</evidence>
<feature type="domain" description="Flavodoxin-like" evidence="4">
    <location>
        <begin position="37"/>
        <end position="188"/>
    </location>
</feature>
<dbReference type="PANTHER" id="PTHR39201:SF1">
    <property type="entry name" value="FLAVODOXIN-LIKE DOMAIN-CONTAINING PROTEIN"/>
    <property type="match status" value="1"/>
</dbReference>
<feature type="chain" id="PRO_5045779188" evidence="3">
    <location>
        <begin position="31"/>
        <end position="194"/>
    </location>
</feature>
<keyword evidence="3" id="KW-0732">Signal</keyword>
<organism evidence="5 6">
    <name type="scientific">Mesorhizobium onobrychidis</name>
    <dbReference type="NCBI Taxonomy" id="2775404"/>
    <lineage>
        <taxon>Bacteria</taxon>
        <taxon>Pseudomonadati</taxon>
        <taxon>Pseudomonadota</taxon>
        <taxon>Alphaproteobacteria</taxon>
        <taxon>Hyphomicrobiales</taxon>
        <taxon>Phyllobacteriaceae</taxon>
        <taxon>Mesorhizobium</taxon>
    </lineage>
</organism>
<dbReference type="RefSeq" id="WP_258122670.1">
    <property type="nucleotide sequence ID" value="NZ_CP062229.1"/>
</dbReference>
<evidence type="ECO:0000313" key="5">
    <source>
        <dbReference type="EMBL" id="UVC17787.1"/>
    </source>
</evidence>
<dbReference type="SUPFAM" id="SSF52218">
    <property type="entry name" value="Flavoproteins"/>
    <property type="match status" value="1"/>
</dbReference>
<dbReference type="InterPro" id="IPR006311">
    <property type="entry name" value="TAT_signal"/>
</dbReference>
<keyword evidence="2" id="KW-0288">FMN</keyword>
<evidence type="ECO:0000313" key="6">
    <source>
        <dbReference type="Proteomes" id="UP001058098"/>
    </source>
</evidence>
<dbReference type="PANTHER" id="PTHR39201">
    <property type="entry name" value="EXPORTED PROTEIN-RELATED"/>
    <property type="match status" value="1"/>
</dbReference>
<dbReference type="Proteomes" id="UP001058098">
    <property type="component" value="Chromosome"/>
</dbReference>
<evidence type="ECO:0000256" key="3">
    <source>
        <dbReference type="SAM" id="SignalP"/>
    </source>
</evidence>
<sequence>MTNIQRPTRREILMSPFLLTAAATAGTAVAAAPAGGRILVAFFSRSGNTRVIAGQISRTLGADIFEIVPAQPYPADYFATVDQAQQERERGYAPPLQATVAAMDTYETVYLGFPIWGMTAPPPVRSFLAEHDLSGTTLVLFVTHGGFGLGDSLAVVSRHAPQARLVEGFVMQAPQERQTVERVMEWLDQEESAR</sequence>
<dbReference type="InterPro" id="IPR029039">
    <property type="entry name" value="Flavoprotein-like_sf"/>
</dbReference>
<keyword evidence="1" id="KW-0285">Flavoprotein</keyword>
<protein>
    <submittedName>
        <fullName evidence="5">Flavodoxin</fullName>
    </submittedName>
</protein>
<feature type="signal peptide" evidence="3">
    <location>
        <begin position="1"/>
        <end position="30"/>
    </location>
</feature>
<gene>
    <name evidence="5" type="ORF">IHQ72_12235</name>
</gene>
<accession>A0ABY5R6A9</accession>
<proteinExistence type="predicted"/>